<evidence type="ECO:0000256" key="2">
    <source>
        <dbReference type="ARBA" id="ARBA00011971"/>
    </source>
</evidence>
<dbReference type="RefSeq" id="WP_394824046.1">
    <property type="nucleotide sequence ID" value="NZ_CP089984.1"/>
</dbReference>
<comment type="caution">
    <text evidence="6">Lacks conserved residue(s) required for the propagation of feature annotation.</text>
</comment>
<evidence type="ECO:0000256" key="3">
    <source>
        <dbReference type="ARBA" id="ARBA00022676"/>
    </source>
</evidence>
<dbReference type="HAMAP" id="MF_01208">
    <property type="entry name" value="PyrE"/>
    <property type="match status" value="1"/>
</dbReference>
<dbReference type="InterPro" id="IPR000836">
    <property type="entry name" value="PRTase_dom"/>
</dbReference>
<dbReference type="SUPFAM" id="SSF53271">
    <property type="entry name" value="PRTase-like"/>
    <property type="match status" value="1"/>
</dbReference>
<organism evidence="8 9">
    <name type="scientific">Pendulispora albinea</name>
    <dbReference type="NCBI Taxonomy" id="2741071"/>
    <lineage>
        <taxon>Bacteria</taxon>
        <taxon>Pseudomonadati</taxon>
        <taxon>Myxococcota</taxon>
        <taxon>Myxococcia</taxon>
        <taxon>Myxococcales</taxon>
        <taxon>Sorangiineae</taxon>
        <taxon>Pendulisporaceae</taxon>
        <taxon>Pendulispora</taxon>
    </lineage>
</organism>
<dbReference type="InterPro" id="IPR023031">
    <property type="entry name" value="OPRT"/>
</dbReference>
<dbReference type="CDD" id="cd06223">
    <property type="entry name" value="PRTases_typeI"/>
    <property type="match status" value="1"/>
</dbReference>
<evidence type="ECO:0000313" key="9">
    <source>
        <dbReference type="Proteomes" id="UP001370348"/>
    </source>
</evidence>
<feature type="binding site" evidence="6">
    <location>
        <position position="156"/>
    </location>
    <ligand>
        <name>orotate</name>
        <dbReference type="ChEBI" id="CHEBI:30839"/>
    </ligand>
</feature>
<keyword evidence="4 6" id="KW-0808">Transferase</keyword>
<keyword evidence="9" id="KW-1185">Reference proteome</keyword>
<comment type="cofactor">
    <cofactor evidence="6">
        <name>Mg(2+)</name>
        <dbReference type="ChEBI" id="CHEBI:18420"/>
    </cofactor>
</comment>
<feature type="binding site" evidence="6">
    <location>
        <position position="96"/>
    </location>
    <ligand>
        <name>5-phospho-alpha-D-ribose 1-diphosphate</name>
        <dbReference type="ChEBI" id="CHEBI:58017"/>
        <note>ligand shared between dimeric partners</note>
    </ligand>
</feature>
<feature type="domain" description="Phosphoribosyltransferase" evidence="7">
    <location>
        <begin position="64"/>
        <end position="161"/>
    </location>
</feature>
<feature type="binding site" description="in other chain" evidence="6">
    <location>
        <position position="97"/>
    </location>
    <ligand>
        <name>5-phospho-alpha-D-ribose 1-diphosphate</name>
        <dbReference type="ChEBI" id="CHEBI:58017"/>
        <note>ligand shared between dimeric partners</note>
    </ligand>
</feature>
<comment type="catalytic activity">
    <reaction evidence="6">
        <text>orotidine 5'-phosphate + diphosphate = orotate + 5-phospho-alpha-D-ribose 1-diphosphate</text>
        <dbReference type="Rhea" id="RHEA:10380"/>
        <dbReference type="ChEBI" id="CHEBI:30839"/>
        <dbReference type="ChEBI" id="CHEBI:33019"/>
        <dbReference type="ChEBI" id="CHEBI:57538"/>
        <dbReference type="ChEBI" id="CHEBI:58017"/>
        <dbReference type="EC" id="2.4.2.10"/>
    </reaction>
</comment>
<sequence length="184" mass="19835">MSPWQRLLELLKVHSYRKQRVTLASGKESDFFIDCKQTILGAEGHALTGEILYEAVQQLRPCHAVAGVELGGCPLASAVSLTSFLRDEPLDAIYVRKEVKDHGSRRTLEGDVRLPAGARVVLLEDVITTGGSTLKAVAKLTDAGHTVAGVVVLVDRLEGGREAIEAAGLTVRAIYTRTDFDPSV</sequence>
<feature type="binding site" evidence="6">
    <location>
        <position position="100"/>
    </location>
    <ligand>
        <name>5-phospho-alpha-D-ribose 1-diphosphate</name>
        <dbReference type="ChEBI" id="CHEBI:58017"/>
        <note>ligand shared between dimeric partners</note>
    </ligand>
</feature>
<comment type="function">
    <text evidence="6">Catalyzes the transfer of a ribosyl phosphate group from 5-phosphoribose 1-diphosphate to orotate, leading to the formation of orotidine monophosphate (OMP).</text>
</comment>
<comment type="similarity">
    <text evidence="6">Belongs to the purine/pyrimidine phosphoribosyltransferase family. PyrE subfamily.</text>
</comment>
<protein>
    <recommendedName>
        <fullName evidence="2 6">Orotate phosphoribosyltransferase</fullName>
        <shortName evidence="6">OPRT</shortName>
        <shortName evidence="6">OPRTase</shortName>
        <ecNumber evidence="2 6">2.4.2.10</ecNumber>
    </recommendedName>
</protein>
<evidence type="ECO:0000259" key="7">
    <source>
        <dbReference type="Pfam" id="PF00156"/>
    </source>
</evidence>
<keyword evidence="6" id="KW-0460">Magnesium</keyword>
<dbReference type="NCBIfam" id="TIGR00336">
    <property type="entry name" value="pyrE"/>
    <property type="match status" value="1"/>
</dbReference>
<dbReference type="EMBL" id="CP089984">
    <property type="protein sequence ID" value="WXB14426.1"/>
    <property type="molecule type" value="Genomic_DNA"/>
</dbReference>
<comment type="pathway">
    <text evidence="1 6">Pyrimidine metabolism; UMP biosynthesis via de novo pathway; UMP from orotate: step 1/2.</text>
</comment>
<dbReference type="Pfam" id="PF00156">
    <property type="entry name" value="Pribosyltran"/>
    <property type="match status" value="1"/>
</dbReference>
<evidence type="ECO:0000256" key="1">
    <source>
        <dbReference type="ARBA" id="ARBA00004889"/>
    </source>
</evidence>
<feature type="binding site" evidence="6">
    <location>
        <position position="128"/>
    </location>
    <ligand>
        <name>orotate</name>
        <dbReference type="ChEBI" id="CHEBI:30839"/>
    </ligand>
</feature>
<dbReference type="Proteomes" id="UP001370348">
    <property type="component" value="Chromosome"/>
</dbReference>
<keyword evidence="5 6" id="KW-0665">Pyrimidine biosynthesis</keyword>
<reference evidence="8 9" key="1">
    <citation type="submission" date="2021-12" db="EMBL/GenBank/DDBJ databases">
        <title>Discovery of the Pendulisporaceae a myxobacterial family with distinct sporulation behavior and unique specialized metabolism.</title>
        <authorList>
            <person name="Garcia R."/>
            <person name="Popoff A."/>
            <person name="Bader C.D."/>
            <person name="Loehr J."/>
            <person name="Walesch S."/>
            <person name="Walt C."/>
            <person name="Boldt J."/>
            <person name="Bunk B."/>
            <person name="Haeckl F.J.F.P.J."/>
            <person name="Gunesch A.P."/>
            <person name="Birkelbach J."/>
            <person name="Nuebel U."/>
            <person name="Pietschmann T."/>
            <person name="Bach T."/>
            <person name="Mueller R."/>
        </authorList>
    </citation>
    <scope>NUCLEOTIDE SEQUENCE [LARGE SCALE GENOMIC DNA]</scope>
    <source>
        <strain evidence="8 9">MSr11954</strain>
    </source>
</reference>
<dbReference type="PANTHER" id="PTHR19278">
    <property type="entry name" value="OROTATE PHOSPHORIBOSYLTRANSFERASE"/>
    <property type="match status" value="1"/>
</dbReference>
<dbReference type="Gene3D" id="3.40.50.2020">
    <property type="match status" value="1"/>
</dbReference>
<feature type="binding site" description="in other chain" evidence="6">
    <location>
        <begin position="124"/>
        <end position="132"/>
    </location>
    <ligand>
        <name>5-phospho-alpha-D-ribose 1-diphosphate</name>
        <dbReference type="ChEBI" id="CHEBI:58017"/>
        <note>ligand shared between dimeric partners</note>
    </ligand>
</feature>
<dbReference type="GO" id="GO:0004588">
    <property type="term" value="F:orotate phosphoribosyltransferase activity"/>
    <property type="evidence" value="ECO:0007669"/>
    <property type="project" value="UniProtKB-EC"/>
</dbReference>
<dbReference type="PANTHER" id="PTHR19278:SF9">
    <property type="entry name" value="URIDINE 5'-MONOPHOSPHATE SYNTHASE"/>
    <property type="match status" value="1"/>
</dbReference>
<dbReference type="InterPro" id="IPR004467">
    <property type="entry name" value="Or_phspho_trans_dom"/>
</dbReference>
<evidence type="ECO:0000256" key="4">
    <source>
        <dbReference type="ARBA" id="ARBA00022679"/>
    </source>
</evidence>
<keyword evidence="3 6" id="KW-0328">Glycosyltransferase</keyword>
<dbReference type="EC" id="2.4.2.10" evidence="2 6"/>
<evidence type="ECO:0000256" key="6">
    <source>
        <dbReference type="HAMAP-Rule" id="MF_01208"/>
    </source>
</evidence>
<gene>
    <name evidence="6 8" type="primary">pyrE</name>
    <name evidence="8" type="ORF">LZC94_42205</name>
</gene>
<feature type="binding site" evidence="6">
    <location>
        <position position="102"/>
    </location>
    <ligand>
        <name>5-phospho-alpha-D-ribose 1-diphosphate</name>
        <dbReference type="ChEBI" id="CHEBI:58017"/>
        <note>ligand shared between dimeric partners</note>
    </ligand>
</feature>
<comment type="subunit">
    <text evidence="6">Homodimer.</text>
</comment>
<evidence type="ECO:0000256" key="5">
    <source>
        <dbReference type="ARBA" id="ARBA00022975"/>
    </source>
</evidence>
<proteinExistence type="inferred from homology"/>
<name>A0ABZ2LZ84_9BACT</name>
<dbReference type="InterPro" id="IPR029057">
    <property type="entry name" value="PRTase-like"/>
</dbReference>
<evidence type="ECO:0000313" key="8">
    <source>
        <dbReference type="EMBL" id="WXB14426.1"/>
    </source>
</evidence>
<accession>A0ABZ2LZ84</accession>